<evidence type="ECO:0000256" key="1">
    <source>
        <dbReference type="ARBA" id="ARBA00022723"/>
    </source>
</evidence>
<dbReference type="InterPro" id="IPR002227">
    <property type="entry name" value="Tyrosinase_Cu-bd"/>
</dbReference>
<keyword evidence="2" id="KW-0186">Copper</keyword>
<dbReference type="Pfam" id="PF00264">
    <property type="entry name" value="Tyrosinase"/>
    <property type="match status" value="1"/>
</dbReference>
<dbReference type="PANTHER" id="PTHR11474:SF126">
    <property type="entry name" value="TYROSINASE-LIKE PROTEIN TYR-1-RELATED"/>
    <property type="match status" value="1"/>
</dbReference>
<organism evidence="6 7">
    <name type="scientific">Rhypophila decipiens</name>
    <dbReference type="NCBI Taxonomy" id="261697"/>
    <lineage>
        <taxon>Eukaryota</taxon>
        <taxon>Fungi</taxon>
        <taxon>Dikarya</taxon>
        <taxon>Ascomycota</taxon>
        <taxon>Pezizomycotina</taxon>
        <taxon>Sordariomycetes</taxon>
        <taxon>Sordariomycetidae</taxon>
        <taxon>Sordariales</taxon>
        <taxon>Naviculisporaceae</taxon>
        <taxon>Rhypophila</taxon>
    </lineage>
</organism>
<sequence length="367" mass="40094">MAPLSSLLVSLLAASAAALPQDLVERHGPGHHAPKCKPHQVRHRKSWHTLSNVEKKAYLDAEVCLMNKPSTLHLRGARTIFDDFQSAHATLTEIVHYAGQFLPFHRLFVWEHEQALRRECGYRGAHPYWNETQDAGAFTTSILLDPVYGFGGNGVGASRCIADGPFANYTNALGPGYAINDHCIDRTIQDFVSWAAHKQYADRCLAKSTWLDFWVCVEGAPHTAGHGGIGSQMSNPVSSPGDPIFYLHHAYLDMLWAKWQAQNPSVRLTEMGGKNLGDLATEFPGELFPTDIPPPPGFPGAPAPGGPGAPVFNLTRPWEVQAPAILGDPGNTTTLNHVLQLLGLGPDRTISQVMNTKGGYLCYDYDQ</sequence>
<evidence type="ECO:0000313" key="7">
    <source>
        <dbReference type="Proteomes" id="UP001301769"/>
    </source>
</evidence>
<evidence type="ECO:0000259" key="4">
    <source>
        <dbReference type="PROSITE" id="PS00497"/>
    </source>
</evidence>
<protein>
    <recommendedName>
        <fullName evidence="4 5">Tyrosinase copper-binding domain-containing protein</fullName>
    </recommendedName>
</protein>
<name>A0AAN7B8I2_9PEZI</name>
<dbReference type="Gene3D" id="1.10.1280.10">
    <property type="entry name" value="Di-copper center containing domain from catechol oxidase"/>
    <property type="match status" value="1"/>
</dbReference>
<dbReference type="PRINTS" id="PR00092">
    <property type="entry name" value="TYROSINASE"/>
</dbReference>
<reference evidence="6" key="2">
    <citation type="submission" date="2023-05" db="EMBL/GenBank/DDBJ databases">
        <authorList>
            <consortium name="Lawrence Berkeley National Laboratory"/>
            <person name="Steindorff A."/>
            <person name="Hensen N."/>
            <person name="Bonometti L."/>
            <person name="Westerberg I."/>
            <person name="Brannstrom I.O."/>
            <person name="Guillou S."/>
            <person name="Cros-Aarteil S."/>
            <person name="Calhoun S."/>
            <person name="Haridas S."/>
            <person name="Kuo A."/>
            <person name="Mondo S."/>
            <person name="Pangilinan J."/>
            <person name="Riley R."/>
            <person name="Labutti K."/>
            <person name="Andreopoulos B."/>
            <person name="Lipzen A."/>
            <person name="Chen C."/>
            <person name="Yanf M."/>
            <person name="Daum C."/>
            <person name="Ng V."/>
            <person name="Clum A."/>
            <person name="Ohm R."/>
            <person name="Martin F."/>
            <person name="Silar P."/>
            <person name="Natvig D."/>
            <person name="Lalanne C."/>
            <person name="Gautier V."/>
            <person name="Ament-Velasquez S.L."/>
            <person name="Kruys A."/>
            <person name="Hutchinson M.I."/>
            <person name="Powell A.J."/>
            <person name="Barry K."/>
            <person name="Miller A.N."/>
            <person name="Grigoriev I.V."/>
            <person name="Debuchy R."/>
            <person name="Gladieux P."/>
            <person name="Thoren M.H."/>
            <person name="Johannesson H."/>
        </authorList>
    </citation>
    <scope>NUCLEOTIDE SEQUENCE</scope>
    <source>
        <strain evidence="6">PSN293</strain>
    </source>
</reference>
<evidence type="ECO:0000256" key="3">
    <source>
        <dbReference type="SAM" id="SignalP"/>
    </source>
</evidence>
<evidence type="ECO:0000313" key="6">
    <source>
        <dbReference type="EMBL" id="KAK4214314.1"/>
    </source>
</evidence>
<dbReference type="AlphaFoldDB" id="A0AAN7B8I2"/>
<gene>
    <name evidence="6" type="ORF">QBC37DRAFT_482430</name>
</gene>
<evidence type="ECO:0000256" key="2">
    <source>
        <dbReference type="ARBA" id="ARBA00023008"/>
    </source>
</evidence>
<dbReference type="PROSITE" id="PS00498">
    <property type="entry name" value="TYROSINASE_2"/>
    <property type="match status" value="1"/>
</dbReference>
<dbReference type="SUPFAM" id="SSF48056">
    <property type="entry name" value="Di-copper centre-containing domain"/>
    <property type="match status" value="1"/>
</dbReference>
<proteinExistence type="predicted"/>
<dbReference type="PANTHER" id="PTHR11474">
    <property type="entry name" value="TYROSINASE FAMILY MEMBER"/>
    <property type="match status" value="1"/>
</dbReference>
<dbReference type="EMBL" id="MU858096">
    <property type="protein sequence ID" value="KAK4214314.1"/>
    <property type="molecule type" value="Genomic_DNA"/>
</dbReference>
<keyword evidence="7" id="KW-1185">Reference proteome</keyword>
<feature type="domain" description="Tyrosinase copper-binding" evidence="4">
    <location>
        <begin position="96"/>
        <end position="113"/>
    </location>
</feature>
<comment type="caution">
    <text evidence="6">The sequence shown here is derived from an EMBL/GenBank/DDBJ whole genome shotgun (WGS) entry which is preliminary data.</text>
</comment>
<accession>A0AAN7B8I2</accession>
<dbReference type="Proteomes" id="UP001301769">
    <property type="component" value="Unassembled WGS sequence"/>
</dbReference>
<feature type="signal peptide" evidence="3">
    <location>
        <begin position="1"/>
        <end position="18"/>
    </location>
</feature>
<dbReference type="InterPro" id="IPR050316">
    <property type="entry name" value="Tyrosinase/Hemocyanin"/>
</dbReference>
<feature type="domain" description="Tyrosinase copper-binding" evidence="5">
    <location>
        <begin position="242"/>
        <end position="253"/>
    </location>
</feature>
<feature type="chain" id="PRO_5042943528" description="Tyrosinase copper-binding domain-containing protein" evidence="3">
    <location>
        <begin position="19"/>
        <end position="367"/>
    </location>
</feature>
<keyword evidence="3" id="KW-0732">Signal</keyword>
<dbReference type="GO" id="GO:0046872">
    <property type="term" value="F:metal ion binding"/>
    <property type="evidence" value="ECO:0007669"/>
    <property type="project" value="UniProtKB-KW"/>
</dbReference>
<dbReference type="GO" id="GO:0016491">
    <property type="term" value="F:oxidoreductase activity"/>
    <property type="evidence" value="ECO:0007669"/>
    <property type="project" value="InterPro"/>
</dbReference>
<evidence type="ECO:0000259" key="5">
    <source>
        <dbReference type="PROSITE" id="PS00498"/>
    </source>
</evidence>
<reference evidence="6" key="1">
    <citation type="journal article" date="2023" name="Mol. Phylogenet. Evol.">
        <title>Genome-scale phylogeny and comparative genomics of the fungal order Sordariales.</title>
        <authorList>
            <person name="Hensen N."/>
            <person name="Bonometti L."/>
            <person name="Westerberg I."/>
            <person name="Brannstrom I.O."/>
            <person name="Guillou S."/>
            <person name="Cros-Aarteil S."/>
            <person name="Calhoun S."/>
            <person name="Haridas S."/>
            <person name="Kuo A."/>
            <person name="Mondo S."/>
            <person name="Pangilinan J."/>
            <person name="Riley R."/>
            <person name="LaButti K."/>
            <person name="Andreopoulos B."/>
            <person name="Lipzen A."/>
            <person name="Chen C."/>
            <person name="Yan M."/>
            <person name="Daum C."/>
            <person name="Ng V."/>
            <person name="Clum A."/>
            <person name="Steindorff A."/>
            <person name="Ohm R.A."/>
            <person name="Martin F."/>
            <person name="Silar P."/>
            <person name="Natvig D.O."/>
            <person name="Lalanne C."/>
            <person name="Gautier V."/>
            <person name="Ament-Velasquez S.L."/>
            <person name="Kruys A."/>
            <person name="Hutchinson M.I."/>
            <person name="Powell A.J."/>
            <person name="Barry K."/>
            <person name="Miller A.N."/>
            <person name="Grigoriev I.V."/>
            <person name="Debuchy R."/>
            <person name="Gladieux P."/>
            <person name="Hiltunen Thoren M."/>
            <person name="Johannesson H."/>
        </authorList>
    </citation>
    <scope>NUCLEOTIDE SEQUENCE</scope>
    <source>
        <strain evidence="6">PSN293</strain>
    </source>
</reference>
<dbReference type="PROSITE" id="PS00497">
    <property type="entry name" value="TYROSINASE_1"/>
    <property type="match status" value="1"/>
</dbReference>
<dbReference type="InterPro" id="IPR008922">
    <property type="entry name" value="Di-copper_centre_dom_sf"/>
</dbReference>
<keyword evidence="1" id="KW-0479">Metal-binding</keyword>